<keyword evidence="9" id="KW-1185">Reference proteome</keyword>
<dbReference type="SMR" id="A0A8T3C0L2"/>
<dbReference type="PANTHER" id="PTHR20961:SF5">
    <property type="entry name" value="GLYCOSYLTRANSFERASE-RELATED"/>
    <property type="match status" value="1"/>
</dbReference>
<gene>
    <name evidence="8" type="ORF">KFK09_005191</name>
</gene>
<accession>A0A8T3C0L2</accession>
<evidence type="ECO:0000313" key="8">
    <source>
        <dbReference type="EMBL" id="KAI0522806.1"/>
    </source>
</evidence>
<dbReference type="Proteomes" id="UP000829196">
    <property type="component" value="Unassembled WGS sequence"/>
</dbReference>
<evidence type="ECO:0000256" key="1">
    <source>
        <dbReference type="ARBA" id="ARBA00004323"/>
    </source>
</evidence>
<evidence type="ECO:0000256" key="6">
    <source>
        <dbReference type="SAM" id="Phobius"/>
    </source>
</evidence>
<dbReference type="InterPro" id="IPR049625">
    <property type="entry name" value="Glyco_transf_61_cat"/>
</dbReference>
<comment type="pathway">
    <text evidence="2">Glycan metabolism.</text>
</comment>
<dbReference type="AlphaFoldDB" id="A0A8T3C0L2"/>
<keyword evidence="4" id="KW-0808">Transferase</keyword>
<evidence type="ECO:0000256" key="2">
    <source>
        <dbReference type="ARBA" id="ARBA00004881"/>
    </source>
</evidence>
<dbReference type="InterPro" id="IPR007657">
    <property type="entry name" value="Glycosyltransferase_61"/>
</dbReference>
<proteinExistence type="predicted"/>
<keyword evidence="6" id="KW-1133">Transmembrane helix</keyword>
<keyword evidence="5" id="KW-0325">Glycoprotein</keyword>
<name>A0A8T3C0L2_DENNO</name>
<evidence type="ECO:0000259" key="7">
    <source>
        <dbReference type="Pfam" id="PF04577"/>
    </source>
</evidence>
<evidence type="ECO:0000313" key="9">
    <source>
        <dbReference type="Proteomes" id="UP000829196"/>
    </source>
</evidence>
<comment type="caution">
    <text evidence="8">The sequence shown here is derived from an EMBL/GenBank/DDBJ whole genome shotgun (WGS) entry which is preliminary data.</text>
</comment>
<feature type="domain" description="Glycosyltransferase 61 catalytic" evidence="7">
    <location>
        <begin position="237"/>
        <end position="424"/>
    </location>
</feature>
<organism evidence="8 9">
    <name type="scientific">Dendrobium nobile</name>
    <name type="common">Orchid</name>
    <dbReference type="NCBI Taxonomy" id="94219"/>
    <lineage>
        <taxon>Eukaryota</taxon>
        <taxon>Viridiplantae</taxon>
        <taxon>Streptophyta</taxon>
        <taxon>Embryophyta</taxon>
        <taxon>Tracheophyta</taxon>
        <taxon>Spermatophyta</taxon>
        <taxon>Magnoliopsida</taxon>
        <taxon>Liliopsida</taxon>
        <taxon>Asparagales</taxon>
        <taxon>Orchidaceae</taxon>
        <taxon>Epidendroideae</taxon>
        <taxon>Malaxideae</taxon>
        <taxon>Dendrobiinae</taxon>
        <taxon>Dendrobium</taxon>
    </lineage>
</organism>
<comment type="subcellular location">
    <subcellularLocation>
        <location evidence="1">Golgi apparatus membrane</location>
        <topology evidence="1">Single-pass type II membrane protein</topology>
    </subcellularLocation>
</comment>
<sequence length="517" mass="59419">MKKLKSNMWCIDRTVMPKRSSELCRLWPAIAMLCCLVLPSIYYISFYYQLSFLNFEPSVRLNLQKEVVNDREDGIAETVNLQQPTHKIAQEKDLKEDFDSNRKKILQWQPTKTDEEVQIEEYLTNSTESGKASSNTNLFCDTTHDRFNACLLTGDIRILSNSSKILFFSSSSSSTTNTTWKIKPYPRKWEAPLMERIKELSISSYISHPETPTPFCTINHSTPGVIFSSGGFSGNFFHDLSDILIPLYVTSHHFHGEVKFLVSDFNSKFISKYQSMLTRLSRYELINLDNDSNVHCFNEVQVGTVNNKELGIDTTKPPYGSSMESFRNLLRSSFSLKKKSITKNSNKKPRLLIQLRKGSRELVNSKEVISMARRLGFKVIVSGPEETKNITSYSATVNSVDALLGVHGAGLTNMVFLPERAAMIQIIPWGDLTWACRFSYGQPAIDMGLKYFEYEIMKEESTLIEQYPSDHLLFTNPSEIHKQGWNMLWYYFLEKQKVKVDVKRLRSVLAEVLMYLK</sequence>
<dbReference type="Pfam" id="PF04577">
    <property type="entry name" value="Glyco_transf_61"/>
    <property type="match status" value="1"/>
</dbReference>
<keyword evidence="3" id="KW-0328">Glycosyltransferase</keyword>
<keyword evidence="6" id="KW-0472">Membrane</keyword>
<evidence type="ECO:0000256" key="5">
    <source>
        <dbReference type="ARBA" id="ARBA00023180"/>
    </source>
</evidence>
<protein>
    <recommendedName>
        <fullName evidence="7">Glycosyltransferase 61 catalytic domain-containing protein</fullName>
    </recommendedName>
</protein>
<dbReference type="PANTHER" id="PTHR20961">
    <property type="entry name" value="GLYCOSYLTRANSFERASE"/>
    <property type="match status" value="1"/>
</dbReference>
<feature type="transmembrane region" description="Helical" evidence="6">
    <location>
        <begin position="26"/>
        <end position="48"/>
    </location>
</feature>
<dbReference type="OrthoDB" id="529273at2759"/>
<evidence type="ECO:0000256" key="3">
    <source>
        <dbReference type="ARBA" id="ARBA00022676"/>
    </source>
</evidence>
<keyword evidence="6" id="KW-0812">Transmembrane</keyword>
<dbReference type="GO" id="GO:0000139">
    <property type="term" value="C:Golgi membrane"/>
    <property type="evidence" value="ECO:0007669"/>
    <property type="project" value="UniProtKB-SubCell"/>
</dbReference>
<dbReference type="GO" id="GO:0016763">
    <property type="term" value="F:pentosyltransferase activity"/>
    <property type="evidence" value="ECO:0007669"/>
    <property type="project" value="UniProtKB-ARBA"/>
</dbReference>
<reference evidence="8" key="1">
    <citation type="journal article" date="2022" name="Front. Genet.">
        <title>Chromosome-Scale Assembly of the Dendrobium nobile Genome Provides Insights Into the Molecular Mechanism of the Biosynthesis of the Medicinal Active Ingredient of Dendrobium.</title>
        <authorList>
            <person name="Xu Q."/>
            <person name="Niu S.-C."/>
            <person name="Li K.-L."/>
            <person name="Zheng P.-J."/>
            <person name="Zhang X.-J."/>
            <person name="Jia Y."/>
            <person name="Liu Y."/>
            <person name="Niu Y.-X."/>
            <person name="Yu L.-H."/>
            <person name="Chen D.-F."/>
            <person name="Zhang G.-Q."/>
        </authorList>
    </citation>
    <scope>NUCLEOTIDE SEQUENCE</scope>
    <source>
        <tissue evidence="8">Leaf</tissue>
    </source>
</reference>
<dbReference type="EMBL" id="JAGYWB010000005">
    <property type="protein sequence ID" value="KAI0522806.1"/>
    <property type="molecule type" value="Genomic_DNA"/>
</dbReference>
<evidence type="ECO:0000256" key="4">
    <source>
        <dbReference type="ARBA" id="ARBA00022679"/>
    </source>
</evidence>